<gene>
    <name evidence="2" type="ORF">LSH36_285g03057</name>
</gene>
<protein>
    <submittedName>
        <fullName evidence="2">Uncharacterized protein</fullName>
    </submittedName>
</protein>
<name>A0AAD9JIP8_9ANNE</name>
<feature type="region of interest" description="Disordered" evidence="1">
    <location>
        <begin position="1"/>
        <end position="24"/>
    </location>
</feature>
<sequence length="92" mass="10003">MDHVRLRASDVQSQSELPAPSTEENVCDVPLNVSELESAIDSTPAPDAAEQTSEIPEVKVSKIVLSLKLIILDKIPIRKSSCPIKPTKILDL</sequence>
<evidence type="ECO:0000313" key="2">
    <source>
        <dbReference type="EMBL" id="KAK2153811.1"/>
    </source>
</evidence>
<evidence type="ECO:0000256" key="1">
    <source>
        <dbReference type="SAM" id="MobiDB-lite"/>
    </source>
</evidence>
<accession>A0AAD9JIP8</accession>
<evidence type="ECO:0000313" key="3">
    <source>
        <dbReference type="Proteomes" id="UP001208570"/>
    </source>
</evidence>
<reference evidence="2" key="1">
    <citation type="journal article" date="2023" name="Mol. Biol. Evol.">
        <title>Third-Generation Sequencing Reveals the Adaptive Role of the Epigenome in Three Deep-Sea Polychaetes.</title>
        <authorList>
            <person name="Perez M."/>
            <person name="Aroh O."/>
            <person name="Sun Y."/>
            <person name="Lan Y."/>
            <person name="Juniper S.K."/>
            <person name="Young C.R."/>
            <person name="Angers B."/>
            <person name="Qian P.Y."/>
        </authorList>
    </citation>
    <scope>NUCLEOTIDE SEQUENCE</scope>
    <source>
        <strain evidence="2">P08H-3</strain>
    </source>
</reference>
<dbReference type="EMBL" id="JAODUP010000285">
    <property type="protein sequence ID" value="KAK2153811.1"/>
    <property type="molecule type" value="Genomic_DNA"/>
</dbReference>
<dbReference type="Proteomes" id="UP001208570">
    <property type="component" value="Unassembled WGS sequence"/>
</dbReference>
<keyword evidence="3" id="KW-1185">Reference proteome</keyword>
<organism evidence="2 3">
    <name type="scientific">Paralvinella palmiformis</name>
    <dbReference type="NCBI Taxonomy" id="53620"/>
    <lineage>
        <taxon>Eukaryota</taxon>
        <taxon>Metazoa</taxon>
        <taxon>Spiralia</taxon>
        <taxon>Lophotrochozoa</taxon>
        <taxon>Annelida</taxon>
        <taxon>Polychaeta</taxon>
        <taxon>Sedentaria</taxon>
        <taxon>Canalipalpata</taxon>
        <taxon>Terebellida</taxon>
        <taxon>Terebelliformia</taxon>
        <taxon>Alvinellidae</taxon>
        <taxon>Paralvinella</taxon>
    </lineage>
</organism>
<dbReference type="AlphaFoldDB" id="A0AAD9JIP8"/>
<proteinExistence type="predicted"/>
<comment type="caution">
    <text evidence="2">The sequence shown here is derived from an EMBL/GenBank/DDBJ whole genome shotgun (WGS) entry which is preliminary data.</text>
</comment>